<evidence type="ECO:0000313" key="2">
    <source>
        <dbReference type="EMBL" id="QBK24748.1"/>
    </source>
</evidence>
<feature type="transmembrane region" description="Helical" evidence="1">
    <location>
        <begin position="96"/>
        <end position="117"/>
    </location>
</feature>
<keyword evidence="1" id="KW-0472">Membrane</keyword>
<gene>
    <name evidence="2" type="ORF">DKZ56_01940</name>
</gene>
<dbReference type="AlphaFoldDB" id="A0A4P6USB0"/>
<dbReference type="Pfam" id="PF09578">
    <property type="entry name" value="Spore_YabQ"/>
    <property type="match status" value="1"/>
</dbReference>
<dbReference type="NCBIfam" id="TIGR02893">
    <property type="entry name" value="spore_yabQ"/>
    <property type="match status" value="1"/>
</dbReference>
<sequence>MTVNEQFFSIVIMTVSGIMIGAVIDATRIFFSAISPKSLLRKLSRILEIVVWALLGVISFYIIFLIKGGEWRLVDPLSQILGIFLYESFLQPFFRFLGKVFIVLIIKPIVAIFRLIVKLIKGTIGLLIGIFYVLFRPFYKLFIKFKNPFYRHFVNIKRTIFKKY</sequence>
<feature type="transmembrane region" description="Helical" evidence="1">
    <location>
        <begin position="46"/>
        <end position="66"/>
    </location>
</feature>
<proteinExistence type="predicted"/>
<keyword evidence="1" id="KW-0812">Transmembrane</keyword>
<organism evidence="2 3">
    <name type="scientific">Ureibacillus thermophilus</name>
    <dbReference type="NCBI Taxonomy" id="367743"/>
    <lineage>
        <taxon>Bacteria</taxon>
        <taxon>Bacillati</taxon>
        <taxon>Bacillota</taxon>
        <taxon>Bacilli</taxon>
        <taxon>Bacillales</taxon>
        <taxon>Caryophanaceae</taxon>
        <taxon>Ureibacillus</taxon>
    </lineage>
</organism>
<dbReference type="KEGG" id="uth:DKZ56_01940"/>
<name>A0A4P6USB0_9BACL</name>
<evidence type="ECO:0000256" key="1">
    <source>
        <dbReference type="SAM" id="Phobius"/>
    </source>
</evidence>
<dbReference type="Proteomes" id="UP000291151">
    <property type="component" value="Chromosome"/>
</dbReference>
<feature type="transmembrane region" description="Helical" evidence="1">
    <location>
        <begin position="124"/>
        <end position="143"/>
    </location>
</feature>
<dbReference type="RefSeq" id="WP_425471035.1">
    <property type="nucleotide sequence ID" value="NZ_CP036528.1"/>
</dbReference>
<evidence type="ECO:0008006" key="4">
    <source>
        <dbReference type="Google" id="ProtNLM"/>
    </source>
</evidence>
<feature type="transmembrane region" description="Helical" evidence="1">
    <location>
        <begin position="6"/>
        <end position="26"/>
    </location>
</feature>
<protein>
    <recommendedName>
        <fullName evidence="4">Spore cortex biosynthesis protein YabQ</fullName>
    </recommendedName>
</protein>
<dbReference type="EMBL" id="CP036528">
    <property type="protein sequence ID" value="QBK24748.1"/>
    <property type="molecule type" value="Genomic_DNA"/>
</dbReference>
<dbReference type="InterPro" id="IPR019074">
    <property type="entry name" value="YabQ"/>
</dbReference>
<accession>A0A4P6USB0</accession>
<evidence type="ECO:0000313" key="3">
    <source>
        <dbReference type="Proteomes" id="UP000291151"/>
    </source>
</evidence>
<keyword evidence="1" id="KW-1133">Transmembrane helix</keyword>
<keyword evidence="3" id="KW-1185">Reference proteome</keyword>
<reference evidence="2 3" key="1">
    <citation type="submission" date="2019-02" db="EMBL/GenBank/DDBJ databases">
        <title>Ureibacillus thermophilus.</title>
        <authorList>
            <person name="Sunny J.S."/>
            <person name="Natarajan A."/>
            <person name="Saleena L.M."/>
        </authorList>
    </citation>
    <scope>NUCLEOTIDE SEQUENCE [LARGE SCALE GENOMIC DNA]</scope>
    <source>
        <strain evidence="2 3">LM102</strain>
    </source>
</reference>